<evidence type="ECO:0000256" key="4">
    <source>
        <dbReference type="ARBA" id="ARBA00023136"/>
    </source>
</evidence>
<evidence type="ECO:0000256" key="3">
    <source>
        <dbReference type="ARBA" id="ARBA00022989"/>
    </source>
</evidence>
<evidence type="ECO:0000256" key="5">
    <source>
        <dbReference type="ARBA" id="ARBA00023251"/>
    </source>
</evidence>
<keyword evidence="9" id="KW-1185">Reference proteome</keyword>
<name>A0A8J3PGI3_9ACTN</name>
<dbReference type="InterPro" id="IPR000412">
    <property type="entry name" value="ABC_2_transport"/>
</dbReference>
<dbReference type="InterPro" id="IPR051784">
    <property type="entry name" value="Nod_factor_ABC_transporter"/>
</dbReference>
<dbReference type="PANTHER" id="PTHR43229">
    <property type="entry name" value="NODULATION PROTEIN J"/>
    <property type="match status" value="1"/>
</dbReference>
<feature type="transmembrane region" description="Helical" evidence="6">
    <location>
        <begin position="149"/>
        <end position="171"/>
    </location>
</feature>
<dbReference type="InterPro" id="IPR047817">
    <property type="entry name" value="ABC2_TM_bact-type"/>
</dbReference>
<protein>
    <recommendedName>
        <fullName evidence="6">Transport permease protein</fullName>
    </recommendedName>
</protein>
<dbReference type="PANTHER" id="PTHR43229:SF2">
    <property type="entry name" value="NODULATION PROTEIN J"/>
    <property type="match status" value="1"/>
</dbReference>
<feature type="transmembrane region" description="Helical" evidence="6">
    <location>
        <begin position="239"/>
        <end position="260"/>
    </location>
</feature>
<sequence length="269" mass="28076">MDRQRDVGVSEFAGAARDVWVTARRGLLRGRREPRLTTLAVLQPVLFMLVFGVILGGVIRVPGVADYAAFLTPGLLVQAVALAAGLAAVGVAQDVRGGMVDRFRTLPVSAAAALFGRTGSDLVRVAMTAAVAAAVGVIAGWRVHSGPAAAVAGFALLLTFGYAVTWLSVLVGLCAGAPRTARLLVLACLLPVTFVSSVLAPPATMPPWLRPLAEANPVSAVATALRLLWGNEPGPRPPMAYALAWGWVVVLLLLAVPLALRRYRRSPAP</sequence>
<dbReference type="Pfam" id="PF01061">
    <property type="entry name" value="ABC2_membrane"/>
    <property type="match status" value="1"/>
</dbReference>
<evidence type="ECO:0000313" key="9">
    <source>
        <dbReference type="Proteomes" id="UP000660339"/>
    </source>
</evidence>
<keyword evidence="5" id="KW-0046">Antibiotic resistance</keyword>
<feature type="transmembrane region" description="Helical" evidence="6">
    <location>
        <begin position="67"/>
        <end position="92"/>
    </location>
</feature>
<evidence type="ECO:0000256" key="1">
    <source>
        <dbReference type="ARBA" id="ARBA00004141"/>
    </source>
</evidence>
<reference evidence="8" key="1">
    <citation type="submission" date="2021-01" db="EMBL/GenBank/DDBJ databases">
        <title>Whole genome shotgun sequence of Catellatospora methionotrophica NBRC 14553.</title>
        <authorList>
            <person name="Komaki H."/>
            <person name="Tamura T."/>
        </authorList>
    </citation>
    <scope>NUCLEOTIDE SEQUENCE</scope>
    <source>
        <strain evidence="8">NBRC 14553</strain>
    </source>
</reference>
<dbReference type="GO" id="GO:0140359">
    <property type="term" value="F:ABC-type transporter activity"/>
    <property type="evidence" value="ECO:0007669"/>
    <property type="project" value="InterPro"/>
</dbReference>
<feature type="transmembrane region" description="Helical" evidence="6">
    <location>
        <begin position="39"/>
        <end position="61"/>
    </location>
</feature>
<organism evidence="8 9">
    <name type="scientific">Catellatospora methionotrophica</name>
    <dbReference type="NCBI Taxonomy" id="121620"/>
    <lineage>
        <taxon>Bacteria</taxon>
        <taxon>Bacillati</taxon>
        <taxon>Actinomycetota</taxon>
        <taxon>Actinomycetes</taxon>
        <taxon>Micromonosporales</taxon>
        <taxon>Micromonosporaceae</taxon>
        <taxon>Catellatospora</taxon>
    </lineage>
</organism>
<feature type="domain" description="ABC transmembrane type-2" evidence="7">
    <location>
        <begin position="35"/>
        <end position="266"/>
    </location>
</feature>
<keyword evidence="3 6" id="KW-1133">Transmembrane helix</keyword>
<accession>A0A8J3PGI3</accession>
<dbReference type="PROSITE" id="PS51012">
    <property type="entry name" value="ABC_TM2"/>
    <property type="match status" value="1"/>
</dbReference>
<keyword evidence="2 6" id="KW-0812">Transmembrane</keyword>
<comment type="caution">
    <text evidence="8">The sequence shown here is derived from an EMBL/GenBank/DDBJ whole genome shotgun (WGS) entry which is preliminary data.</text>
</comment>
<feature type="transmembrane region" description="Helical" evidence="6">
    <location>
        <begin position="122"/>
        <end position="143"/>
    </location>
</feature>
<evidence type="ECO:0000313" key="8">
    <source>
        <dbReference type="EMBL" id="GIG15724.1"/>
    </source>
</evidence>
<gene>
    <name evidence="8" type="ORF">Cme02nite_40560</name>
</gene>
<dbReference type="EMBL" id="BONJ01000022">
    <property type="protein sequence ID" value="GIG15724.1"/>
    <property type="molecule type" value="Genomic_DNA"/>
</dbReference>
<comment type="similarity">
    <text evidence="6">Belongs to the ABC-2 integral membrane protein family.</text>
</comment>
<dbReference type="PIRSF" id="PIRSF006648">
    <property type="entry name" value="DrrB"/>
    <property type="match status" value="1"/>
</dbReference>
<keyword evidence="4 6" id="KW-0472">Membrane</keyword>
<comment type="subcellular location">
    <subcellularLocation>
        <location evidence="6">Cell membrane</location>
        <topology evidence="6">Multi-pass membrane protein</topology>
    </subcellularLocation>
    <subcellularLocation>
        <location evidence="1">Membrane</location>
        <topology evidence="1">Multi-pass membrane protein</topology>
    </subcellularLocation>
</comment>
<evidence type="ECO:0000259" key="7">
    <source>
        <dbReference type="PROSITE" id="PS51012"/>
    </source>
</evidence>
<proteinExistence type="inferred from homology"/>
<keyword evidence="6" id="KW-1003">Cell membrane</keyword>
<dbReference type="InterPro" id="IPR013525">
    <property type="entry name" value="ABC2_TM"/>
</dbReference>
<dbReference type="GO" id="GO:0043190">
    <property type="term" value="C:ATP-binding cassette (ABC) transporter complex"/>
    <property type="evidence" value="ECO:0007669"/>
    <property type="project" value="InterPro"/>
</dbReference>
<dbReference type="Proteomes" id="UP000660339">
    <property type="component" value="Unassembled WGS sequence"/>
</dbReference>
<keyword evidence="6" id="KW-0813">Transport</keyword>
<dbReference type="GO" id="GO:0046677">
    <property type="term" value="P:response to antibiotic"/>
    <property type="evidence" value="ECO:0007669"/>
    <property type="project" value="UniProtKB-KW"/>
</dbReference>
<dbReference type="AlphaFoldDB" id="A0A8J3PGI3"/>
<evidence type="ECO:0000256" key="2">
    <source>
        <dbReference type="ARBA" id="ARBA00022692"/>
    </source>
</evidence>
<evidence type="ECO:0000256" key="6">
    <source>
        <dbReference type="RuleBase" id="RU361157"/>
    </source>
</evidence>
<feature type="transmembrane region" description="Helical" evidence="6">
    <location>
        <begin position="183"/>
        <end position="203"/>
    </location>
</feature>